<accession>A0A9Q0H4V2</accession>
<evidence type="ECO:0000313" key="3">
    <source>
        <dbReference type="Proteomes" id="UP001141806"/>
    </source>
</evidence>
<feature type="compositionally biased region" description="Basic and acidic residues" evidence="1">
    <location>
        <begin position="68"/>
        <end position="78"/>
    </location>
</feature>
<gene>
    <name evidence="2" type="ORF">NE237_025231</name>
</gene>
<dbReference type="AlphaFoldDB" id="A0A9Q0H4V2"/>
<evidence type="ECO:0000313" key="2">
    <source>
        <dbReference type="EMBL" id="KAJ4958120.1"/>
    </source>
</evidence>
<feature type="region of interest" description="Disordered" evidence="1">
    <location>
        <begin position="68"/>
        <end position="91"/>
    </location>
</feature>
<organism evidence="2 3">
    <name type="scientific">Protea cynaroides</name>
    <dbReference type="NCBI Taxonomy" id="273540"/>
    <lineage>
        <taxon>Eukaryota</taxon>
        <taxon>Viridiplantae</taxon>
        <taxon>Streptophyta</taxon>
        <taxon>Embryophyta</taxon>
        <taxon>Tracheophyta</taxon>
        <taxon>Spermatophyta</taxon>
        <taxon>Magnoliopsida</taxon>
        <taxon>Proteales</taxon>
        <taxon>Proteaceae</taxon>
        <taxon>Protea</taxon>
    </lineage>
</organism>
<evidence type="ECO:0000256" key="1">
    <source>
        <dbReference type="SAM" id="MobiDB-lite"/>
    </source>
</evidence>
<protein>
    <submittedName>
        <fullName evidence="2">Uncharacterized protein</fullName>
    </submittedName>
</protein>
<comment type="caution">
    <text evidence="2">The sequence shown here is derived from an EMBL/GenBank/DDBJ whole genome shotgun (WGS) entry which is preliminary data.</text>
</comment>
<proteinExistence type="predicted"/>
<name>A0A9Q0H4V2_9MAGN</name>
<reference evidence="2" key="1">
    <citation type="journal article" date="2023" name="Plant J.">
        <title>The genome of the king protea, Protea cynaroides.</title>
        <authorList>
            <person name="Chang J."/>
            <person name="Duong T.A."/>
            <person name="Schoeman C."/>
            <person name="Ma X."/>
            <person name="Roodt D."/>
            <person name="Barker N."/>
            <person name="Li Z."/>
            <person name="Van de Peer Y."/>
            <person name="Mizrachi E."/>
        </authorList>
    </citation>
    <scope>NUCLEOTIDE SEQUENCE</scope>
    <source>
        <tissue evidence="2">Young leaves</tissue>
    </source>
</reference>
<sequence>MEGSDVTGRIQVQGGNYSRGQVADIKCGAGRPIFPHPKTAKANTSVSHSLDSRKNRVIEILQKPREGKREVVREEPRKGSKTLKRKRIRKGNSNSKRWICRNLVQYGECSSVYDFS</sequence>
<dbReference type="Proteomes" id="UP001141806">
    <property type="component" value="Unassembled WGS sequence"/>
</dbReference>
<dbReference type="EMBL" id="JAMYWD010000010">
    <property type="protein sequence ID" value="KAJ4958120.1"/>
    <property type="molecule type" value="Genomic_DNA"/>
</dbReference>
<feature type="compositionally biased region" description="Basic residues" evidence="1">
    <location>
        <begin position="79"/>
        <end position="90"/>
    </location>
</feature>
<keyword evidence="3" id="KW-1185">Reference proteome</keyword>